<keyword evidence="2" id="KW-1133">Transmembrane helix</keyword>
<dbReference type="Proteomes" id="UP001174691">
    <property type="component" value="Unassembled WGS sequence"/>
</dbReference>
<feature type="transmembrane region" description="Helical" evidence="2">
    <location>
        <begin position="88"/>
        <end position="107"/>
    </location>
</feature>
<feature type="compositionally biased region" description="Pro residues" evidence="1">
    <location>
        <begin position="22"/>
        <end position="31"/>
    </location>
</feature>
<accession>A0AA38RG68</accession>
<dbReference type="EMBL" id="JANBVN010000093">
    <property type="protein sequence ID" value="KAJ9145157.1"/>
    <property type="molecule type" value="Genomic_DNA"/>
</dbReference>
<dbReference type="AlphaFoldDB" id="A0AA38RG68"/>
<evidence type="ECO:0000256" key="2">
    <source>
        <dbReference type="SAM" id="Phobius"/>
    </source>
</evidence>
<feature type="region of interest" description="Disordered" evidence="1">
    <location>
        <begin position="1"/>
        <end position="42"/>
    </location>
</feature>
<feature type="compositionally biased region" description="Basic residues" evidence="1">
    <location>
        <begin position="137"/>
        <end position="148"/>
    </location>
</feature>
<keyword evidence="2" id="KW-0812">Transmembrane</keyword>
<feature type="region of interest" description="Disordered" evidence="1">
    <location>
        <begin position="207"/>
        <end position="230"/>
    </location>
</feature>
<evidence type="ECO:0000313" key="4">
    <source>
        <dbReference type="Proteomes" id="UP001174691"/>
    </source>
</evidence>
<feature type="compositionally biased region" description="Basic and acidic residues" evidence="1">
    <location>
        <begin position="7"/>
        <end position="17"/>
    </location>
</feature>
<comment type="caution">
    <text evidence="3">The sequence shown here is derived from an EMBL/GenBank/DDBJ whole genome shotgun (WGS) entry which is preliminary data.</text>
</comment>
<sequence length="251" mass="27223">MAPVLPRIRDSPLDVVHHSSPPLRPSPPSSSPPLSLRFASAPDPLLTPTRTLATGLTRVLPRQGAAAHTTSTVPAAYGSPNGPDAGTVVGITLGSVAGFVLLLYLIYTCLNVGNPDAFTDAESTVMSIGTASVGTRTRVRKHRHHRSPRRETVEIRTGSGRPVVVEERGGSRVREVVVEDTTRRSVSRARPPPRVVDEDEEIVVLEEHSPPRRHKSRRRSSAERRSGGYRVVAEDDVVIREVGRGSGSRRR</sequence>
<proteinExistence type="predicted"/>
<reference evidence="3" key="1">
    <citation type="submission" date="2022-07" db="EMBL/GenBank/DDBJ databases">
        <title>Fungi with potential for degradation of polypropylene.</title>
        <authorList>
            <person name="Gostincar C."/>
        </authorList>
    </citation>
    <scope>NUCLEOTIDE SEQUENCE</scope>
    <source>
        <strain evidence="3">EXF-13287</strain>
    </source>
</reference>
<protein>
    <submittedName>
        <fullName evidence="3">Uncharacterized protein</fullName>
    </submittedName>
</protein>
<evidence type="ECO:0000313" key="3">
    <source>
        <dbReference type="EMBL" id="KAJ9145157.1"/>
    </source>
</evidence>
<keyword evidence="2" id="KW-0472">Membrane</keyword>
<name>A0AA38RG68_9PEZI</name>
<gene>
    <name evidence="3" type="ORF">NKR19_g6190</name>
</gene>
<feature type="region of interest" description="Disordered" evidence="1">
    <location>
        <begin position="134"/>
        <end position="168"/>
    </location>
</feature>
<organism evidence="3 4">
    <name type="scientific">Coniochaeta hoffmannii</name>
    <dbReference type="NCBI Taxonomy" id="91930"/>
    <lineage>
        <taxon>Eukaryota</taxon>
        <taxon>Fungi</taxon>
        <taxon>Dikarya</taxon>
        <taxon>Ascomycota</taxon>
        <taxon>Pezizomycotina</taxon>
        <taxon>Sordariomycetes</taxon>
        <taxon>Sordariomycetidae</taxon>
        <taxon>Coniochaetales</taxon>
        <taxon>Coniochaetaceae</taxon>
        <taxon>Coniochaeta</taxon>
    </lineage>
</organism>
<evidence type="ECO:0000256" key="1">
    <source>
        <dbReference type="SAM" id="MobiDB-lite"/>
    </source>
</evidence>
<keyword evidence="4" id="KW-1185">Reference proteome</keyword>